<dbReference type="EMBL" id="LSBI01000008">
    <property type="protein sequence ID" value="OAQ82927.1"/>
    <property type="molecule type" value="Genomic_DNA"/>
</dbReference>
<dbReference type="Proteomes" id="UP000078340">
    <property type="component" value="Unassembled WGS sequence"/>
</dbReference>
<comment type="caution">
    <text evidence="1">The sequence shown here is derived from an EMBL/GenBank/DDBJ whole genome shotgun (WGS) entry which is preliminary data.</text>
</comment>
<evidence type="ECO:0000313" key="1">
    <source>
        <dbReference type="EMBL" id="OAQ82927.1"/>
    </source>
</evidence>
<accession>A0A179GY84</accession>
<gene>
    <name evidence="1" type="ORF">VFPFJ_08730</name>
</gene>
<proteinExistence type="predicted"/>
<dbReference type="AlphaFoldDB" id="A0A179GY84"/>
<organism evidence="1 2">
    <name type="scientific">Purpureocillium lilacinum</name>
    <name type="common">Paecilomyces lilacinus</name>
    <dbReference type="NCBI Taxonomy" id="33203"/>
    <lineage>
        <taxon>Eukaryota</taxon>
        <taxon>Fungi</taxon>
        <taxon>Dikarya</taxon>
        <taxon>Ascomycota</taxon>
        <taxon>Pezizomycotina</taxon>
        <taxon>Sordariomycetes</taxon>
        <taxon>Hypocreomycetidae</taxon>
        <taxon>Hypocreales</taxon>
        <taxon>Ophiocordycipitaceae</taxon>
        <taxon>Purpureocillium</taxon>
    </lineage>
</organism>
<evidence type="ECO:0000313" key="2">
    <source>
        <dbReference type="Proteomes" id="UP000078340"/>
    </source>
</evidence>
<protein>
    <submittedName>
        <fullName evidence="1">Uncharacterized protein</fullName>
    </submittedName>
</protein>
<reference evidence="1 2" key="1">
    <citation type="submission" date="2016-02" db="EMBL/GenBank/DDBJ databases">
        <title>Biosynthesis of antibiotic leucinostatins and their inhibition on Phytophthora in bio-control Purpureocillium lilacinum.</title>
        <authorList>
            <person name="Wang G."/>
            <person name="Liu Z."/>
            <person name="Lin R."/>
            <person name="Li E."/>
            <person name="Mao Z."/>
            <person name="Ling J."/>
            <person name="Yin W."/>
            <person name="Xie B."/>
        </authorList>
    </citation>
    <scope>NUCLEOTIDE SEQUENCE [LARGE SCALE GENOMIC DNA]</scope>
    <source>
        <strain evidence="1">PLFJ-1</strain>
    </source>
</reference>
<name>A0A179GY84_PURLI</name>
<sequence length="165" mass="18105">MMQAPLGRCLSQGRSFSRHREHIWNGRNSPICWRALRAAGGFMVLNWYRGARRGDLPAGFFSPSTAARCSQGLMPRCFFTDSGAQHAREVHCPRPGSASCTQASEGQADDFSPLAAITASITSSRSEASFLIRNDKLEVQHCCCICCHPTDEQRSGVVVPVLDEM</sequence>